<feature type="domain" description="MPN" evidence="6">
    <location>
        <begin position="64"/>
        <end position="186"/>
    </location>
</feature>
<dbReference type="AlphaFoldDB" id="A0A7Y1QN04"/>
<keyword evidence="4" id="KW-0862">Zinc</keyword>
<gene>
    <name evidence="7" type="ORF">HBO33_19720</name>
</gene>
<keyword evidence="1" id="KW-0645">Protease</keyword>
<dbReference type="SUPFAM" id="SSF102712">
    <property type="entry name" value="JAB1/MPN domain"/>
    <property type="match status" value="1"/>
</dbReference>
<keyword evidence="2" id="KW-0479">Metal-binding</keyword>
<dbReference type="PANTHER" id="PTHR30471:SF3">
    <property type="entry name" value="UPF0758 PROTEIN YEES-RELATED"/>
    <property type="match status" value="1"/>
</dbReference>
<dbReference type="Proteomes" id="UP000542111">
    <property type="component" value="Unassembled WGS sequence"/>
</dbReference>
<dbReference type="GO" id="GO:0008237">
    <property type="term" value="F:metallopeptidase activity"/>
    <property type="evidence" value="ECO:0007669"/>
    <property type="project" value="UniProtKB-KW"/>
</dbReference>
<protein>
    <submittedName>
        <fullName evidence="7">DNA repair protein RadC</fullName>
    </submittedName>
</protein>
<reference evidence="7 8" key="1">
    <citation type="journal article" date="2020" name="Front. Microbiol.">
        <title>Genetic Organization of the aprX-lipA2 Operon Affects the Proteolytic Potential of Pseudomonas Species in Milk.</title>
        <authorList>
            <person name="Maier C."/>
            <person name="Huptas C."/>
            <person name="von Neubeck M."/>
            <person name="Scherer S."/>
            <person name="Wenning M."/>
            <person name="Lucking G."/>
        </authorList>
    </citation>
    <scope>NUCLEOTIDE SEQUENCE [LARGE SCALE GENOMIC DNA]</scope>
    <source>
        <strain evidence="7 8">G4779</strain>
    </source>
</reference>
<dbReference type="PROSITE" id="PS01302">
    <property type="entry name" value="UPF0758"/>
    <property type="match status" value="1"/>
</dbReference>
<evidence type="ECO:0000313" key="8">
    <source>
        <dbReference type="Proteomes" id="UP000542111"/>
    </source>
</evidence>
<dbReference type="CDD" id="cd08071">
    <property type="entry name" value="MPN_DUF2466"/>
    <property type="match status" value="1"/>
</dbReference>
<keyword evidence="3" id="KW-0378">Hydrolase</keyword>
<evidence type="ECO:0000256" key="2">
    <source>
        <dbReference type="ARBA" id="ARBA00022723"/>
    </source>
</evidence>
<accession>A0A7Y1QN04</accession>
<evidence type="ECO:0000259" key="6">
    <source>
        <dbReference type="PROSITE" id="PS50249"/>
    </source>
</evidence>
<evidence type="ECO:0000256" key="3">
    <source>
        <dbReference type="ARBA" id="ARBA00022801"/>
    </source>
</evidence>
<evidence type="ECO:0000256" key="5">
    <source>
        <dbReference type="ARBA" id="ARBA00023049"/>
    </source>
</evidence>
<comment type="caution">
    <text evidence="7">The sequence shown here is derived from an EMBL/GenBank/DDBJ whole genome shotgun (WGS) entry which is preliminary data.</text>
</comment>
<dbReference type="PROSITE" id="PS50249">
    <property type="entry name" value="MPN"/>
    <property type="match status" value="1"/>
</dbReference>
<dbReference type="EMBL" id="JAAQYP010000034">
    <property type="protein sequence ID" value="NNA97399.1"/>
    <property type="molecule type" value="Genomic_DNA"/>
</dbReference>
<sequence length="186" mass="20827">MFWANSPRLHSTHEESGSCQILRFLPRGVPHSAHPCDPAISIERKSDWSATSVLEQRLFQRGPELVCPAAVKQYLRLRLASEPCEVFAVLFLDCRHRLQAFETLFQGTIDNTIVYPRYVLQRVLHYNSAAVILAHNHPSGNVEPSQADKTLTQQLKSLLAQVDVRVLDHLIVGSGEAFSFAEAGLL</sequence>
<dbReference type="Pfam" id="PF04002">
    <property type="entry name" value="RadC"/>
    <property type="match status" value="1"/>
</dbReference>
<dbReference type="GO" id="GO:0046872">
    <property type="term" value="F:metal ion binding"/>
    <property type="evidence" value="ECO:0007669"/>
    <property type="project" value="UniProtKB-KW"/>
</dbReference>
<evidence type="ECO:0000256" key="1">
    <source>
        <dbReference type="ARBA" id="ARBA00022670"/>
    </source>
</evidence>
<name>A0A7Y1QN04_9PSED</name>
<proteinExistence type="predicted"/>
<organism evidence="7 8">
    <name type="scientific">Pseudomonas gessardii</name>
    <dbReference type="NCBI Taxonomy" id="78544"/>
    <lineage>
        <taxon>Bacteria</taxon>
        <taxon>Pseudomonadati</taxon>
        <taxon>Pseudomonadota</taxon>
        <taxon>Gammaproteobacteria</taxon>
        <taxon>Pseudomonadales</taxon>
        <taxon>Pseudomonadaceae</taxon>
        <taxon>Pseudomonas</taxon>
    </lineage>
</organism>
<evidence type="ECO:0000256" key="4">
    <source>
        <dbReference type="ARBA" id="ARBA00022833"/>
    </source>
</evidence>
<dbReference type="InterPro" id="IPR025657">
    <property type="entry name" value="RadC_JAB"/>
</dbReference>
<evidence type="ECO:0000313" key="7">
    <source>
        <dbReference type="EMBL" id="NNA97399.1"/>
    </source>
</evidence>
<dbReference type="InterPro" id="IPR020891">
    <property type="entry name" value="UPF0758_CS"/>
</dbReference>
<dbReference type="InterPro" id="IPR037518">
    <property type="entry name" value="MPN"/>
</dbReference>
<keyword evidence="5" id="KW-0482">Metalloprotease</keyword>
<dbReference type="GO" id="GO:0006508">
    <property type="term" value="P:proteolysis"/>
    <property type="evidence" value="ECO:0007669"/>
    <property type="project" value="UniProtKB-KW"/>
</dbReference>
<dbReference type="Gene3D" id="3.40.140.10">
    <property type="entry name" value="Cytidine Deaminase, domain 2"/>
    <property type="match status" value="1"/>
</dbReference>
<dbReference type="PANTHER" id="PTHR30471">
    <property type="entry name" value="DNA REPAIR PROTEIN RADC"/>
    <property type="match status" value="1"/>
</dbReference>
<dbReference type="InterPro" id="IPR001405">
    <property type="entry name" value="UPF0758"/>
</dbReference>